<reference evidence="3 4" key="1">
    <citation type="journal article" date="2016" name="Mol. Biol. Evol.">
        <title>Genome-Wide Survey of Gut Fungi (Harpellales) Reveals the First Horizontally Transferred Ubiquitin Gene from a Mosquito Host.</title>
        <authorList>
            <person name="Wang Y."/>
            <person name="White M.M."/>
            <person name="Kvist S."/>
            <person name="Moncalvo J.M."/>
        </authorList>
    </citation>
    <scope>NUCLEOTIDE SEQUENCE [LARGE SCALE GENOMIC DNA]</scope>
    <source>
        <strain evidence="3 4">ALG-7-W6</strain>
    </source>
</reference>
<feature type="transmembrane region" description="Helical" evidence="1">
    <location>
        <begin position="161"/>
        <end position="181"/>
    </location>
</feature>
<gene>
    <name evidence="3" type="ORF">AYI68_g2088</name>
</gene>
<organism evidence="3 4">
    <name type="scientific">Smittium mucronatum</name>
    <dbReference type="NCBI Taxonomy" id="133383"/>
    <lineage>
        <taxon>Eukaryota</taxon>
        <taxon>Fungi</taxon>
        <taxon>Fungi incertae sedis</taxon>
        <taxon>Zoopagomycota</taxon>
        <taxon>Kickxellomycotina</taxon>
        <taxon>Harpellomycetes</taxon>
        <taxon>Harpellales</taxon>
        <taxon>Legeriomycetaceae</taxon>
        <taxon>Smittium</taxon>
    </lineage>
</organism>
<evidence type="ECO:0000313" key="3">
    <source>
        <dbReference type="EMBL" id="OLY83764.1"/>
    </source>
</evidence>
<dbReference type="InterPro" id="IPR044398">
    <property type="entry name" value="Globin-sensor_dom"/>
</dbReference>
<evidence type="ECO:0000313" key="4">
    <source>
        <dbReference type="Proteomes" id="UP000187455"/>
    </source>
</evidence>
<keyword evidence="1" id="KW-1133">Transmembrane helix</keyword>
<proteinExistence type="predicted"/>
<keyword evidence="1" id="KW-0472">Membrane</keyword>
<dbReference type="InterPro" id="IPR012292">
    <property type="entry name" value="Globin/Proto"/>
</dbReference>
<evidence type="ECO:0000259" key="2">
    <source>
        <dbReference type="Pfam" id="PF11563"/>
    </source>
</evidence>
<dbReference type="PANTHER" id="PTHR42071">
    <property type="entry name" value="PROTOGLOBIN DOMAIN-CONTAINING PROTEIN"/>
    <property type="match status" value="1"/>
</dbReference>
<keyword evidence="1" id="KW-0812">Transmembrane</keyword>
<dbReference type="AlphaFoldDB" id="A0A1R0H3S2"/>
<dbReference type="GO" id="GO:0019825">
    <property type="term" value="F:oxygen binding"/>
    <property type="evidence" value="ECO:0007669"/>
    <property type="project" value="InterPro"/>
</dbReference>
<name>A0A1R0H3S2_9FUNG</name>
<dbReference type="Gene3D" id="1.10.490.10">
    <property type="entry name" value="Globins"/>
    <property type="match status" value="1"/>
</dbReference>
<dbReference type="Pfam" id="PF11563">
    <property type="entry name" value="Protoglobin"/>
    <property type="match status" value="1"/>
</dbReference>
<accession>A0A1R0H3S2</accession>
<dbReference type="PANTHER" id="PTHR42071:SF1">
    <property type="entry name" value="GLOBIN-SENSOR DOMAIN-CONTAINING PROTEIN"/>
    <property type="match status" value="1"/>
</dbReference>
<feature type="domain" description="Globin-sensor" evidence="2">
    <location>
        <begin position="18"/>
        <end position="128"/>
    </location>
</feature>
<protein>
    <recommendedName>
        <fullName evidence="2">Globin-sensor domain-containing protein</fullName>
    </recommendedName>
</protein>
<comment type="caution">
    <text evidence="3">The sequence shown here is derived from an EMBL/GenBank/DDBJ whole genome shotgun (WGS) entry which is preliminary data.</text>
</comment>
<keyword evidence="4" id="KW-1185">Reference proteome</keyword>
<sequence>MLKPMSGIDPKDIPKGEITTSSEPILYRKMMLKKYFNRLMTANYDMGYLKYLDFVARIHPFNPTGEVSIGVDFMHINAMLGYLAGLFTESLLKIDDWDSKTKFDTILAFNKFFYIQCDIFSRYYIPDGSDKGNSVDKIKLEKKEEEIKRLVVESRSSIPSAFGVSSAVGVLAGALFARYLLLK</sequence>
<dbReference type="GO" id="GO:0020037">
    <property type="term" value="F:heme binding"/>
    <property type="evidence" value="ECO:0007669"/>
    <property type="project" value="InterPro"/>
</dbReference>
<dbReference type="OrthoDB" id="10027058at2759"/>
<dbReference type="EMBL" id="LSSL01000759">
    <property type="protein sequence ID" value="OLY83764.1"/>
    <property type="molecule type" value="Genomic_DNA"/>
</dbReference>
<dbReference type="Proteomes" id="UP000187455">
    <property type="component" value="Unassembled WGS sequence"/>
</dbReference>
<evidence type="ECO:0000256" key="1">
    <source>
        <dbReference type="SAM" id="Phobius"/>
    </source>
</evidence>